<sequence>MKTILLVKVIYLETFKNIQNYVVRHYLKAFTWFTLAMFAMVLYVFLYRLFTDFHFSNL</sequence>
<proteinExistence type="predicted"/>
<name>A0ABR7UYZ9_9FLAO</name>
<evidence type="ECO:0000313" key="2">
    <source>
        <dbReference type="EMBL" id="MBD0777758.1"/>
    </source>
</evidence>
<organism evidence="2 3">
    <name type="scientific">Maribacter aquimaris</name>
    <dbReference type="NCBI Taxonomy" id="2737171"/>
    <lineage>
        <taxon>Bacteria</taxon>
        <taxon>Pseudomonadati</taxon>
        <taxon>Bacteroidota</taxon>
        <taxon>Flavobacteriia</taxon>
        <taxon>Flavobacteriales</taxon>
        <taxon>Flavobacteriaceae</taxon>
        <taxon>Maribacter</taxon>
    </lineage>
</organism>
<accession>A0ABR7UYZ9</accession>
<dbReference type="EMBL" id="JABTCF010000004">
    <property type="protein sequence ID" value="MBD0777758.1"/>
    <property type="molecule type" value="Genomic_DNA"/>
</dbReference>
<evidence type="ECO:0000313" key="3">
    <source>
        <dbReference type="Proteomes" id="UP001166021"/>
    </source>
</evidence>
<dbReference type="Proteomes" id="UP001166021">
    <property type="component" value="Unassembled WGS sequence"/>
</dbReference>
<evidence type="ECO:0000256" key="1">
    <source>
        <dbReference type="SAM" id="Phobius"/>
    </source>
</evidence>
<protein>
    <submittedName>
        <fullName evidence="2">Uncharacterized protein</fullName>
    </submittedName>
</protein>
<reference evidence="2" key="1">
    <citation type="submission" date="2020-05" db="EMBL/GenBank/DDBJ databases">
        <title>The draft genome sequence of Maribacter sp. ANRC-HE7.</title>
        <authorList>
            <person name="Mu L."/>
        </authorList>
    </citation>
    <scope>NUCLEOTIDE SEQUENCE</scope>
    <source>
        <strain evidence="2">ANRC-HE7</strain>
    </source>
</reference>
<keyword evidence="1" id="KW-0472">Membrane</keyword>
<feature type="transmembrane region" description="Helical" evidence="1">
    <location>
        <begin position="29"/>
        <end position="50"/>
    </location>
</feature>
<keyword evidence="1" id="KW-0812">Transmembrane</keyword>
<gene>
    <name evidence="2" type="ORF">HPE56_08130</name>
</gene>
<dbReference type="Pfam" id="PF20532">
    <property type="entry name" value="DUF6747"/>
    <property type="match status" value="1"/>
</dbReference>
<dbReference type="RefSeq" id="WP_188243274.1">
    <property type="nucleotide sequence ID" value="NZ_JABTCF010000004.1"/>
</dbReference>
<keyword evidence="3" id="KW-1185">Reference proteome</keyword>
<dbReference type="InterPro" id="IPR046635">
    <property type="entry name" value="DUF6747"/>
</dbReference>
<keyword evidence="1" id="KW-1133">Transmembrane helix</keyword>
<comment type="caution">
    <text evidence="2">The sequence shown here is derived from an EMBL/GenBank/DDBJ whole genome shotgun (WGS) entry which is preliminary data.</text>
</comment>